<comment type="cofactor">
    <cofactor evidence="1 14 15">
        <name>heme</name>
        <dbReference type="ChEBI" id="CHEBI:30413"/>
    </cofactor>
</comment>
<feature type="domain" description="FAD-binding FR-type" evidence="17">
    <location>
        <begin position="676"/>
        <end position="905"/>
    </location>
</feature>
<dbReference type="InterPro" id="IPR001128">
    <property type="entry name" value="Cyt_P450"/>
</dbReference>
<comment type="similarity">
    <text evidence="2 14">In the N-terminal section; belongs to the cytochrome P450 family.</text>
</comment>
<keyword evidence="5 14" id="KW-0285">Flavoprotein</keyword>
<dbReference type="EMBL" id="KB445569">
    <property type="protein sequence ID" value="EMD97935.1"/>
    <property type="molecule type" value="Genomic_DNA"/>
</dbReference>
<comment type="catalytic activity">
    <reaction evidence="14">
        <text>2 oxidized [cytochrome P450] + NADPH = 2 reduced [cytochrome P450] + NADP(+) + H(+)</text>
        <dbReference type="Rhea" id="RHEA:24040"/>
        <dbReference type="Rhea" id="RHEA-COMP:14627"/>
        <dbReference type="Rhea" id="RHEA-COMP:14628"/>
        <dbReference type="ChEBI" id="CHEBI:15378"/>
        <dbReference type="ChEBI" id="CHEBI:55376"/>
        <dbReference type="ChEBI" id="CHEBI:57783"/>
        <dbReference type="ChEBI" id="CHEBI:58349"/>
        <dbReference type="ChEBI" id="CHEBI:60344"/>
        <dbReference type="EC" id="1.6.2.4"/>
    </reaction>
</comment>
<evidence type="ECO:0000256" key="13">
    <source>
        <dbReference type="ARBA" id="ARBA00023033"/>
    </source>
</evidence>
<dbReference type="Gene3D" id="1.20.990.10">
    <property type="entry name" value="NADPH-cytochrome p450 Reductase, Chain A, domain 3"/>
    <property type="match status" value="1"/>
</dbReference>
<dbReference type="GO" id="GO:0070330">
    <property type="term" value="F:aromatase activity"/>
    <property type="evidence" value="ECO:0007669"/>
    <property type="project" value="UniProtKB-UniRule"/>
</dbReference>
<evidence type="ECO:0000256" key="3">
    <source>
        <dbReference type="ARBA" id="ARBA00022448"/>
    </source>
</evidence>
<dbReference type="Proteomes" id="UP000016936">
    <property type="component" value="Unassembled WGS sequence"/>
</dbReference>
<dbReference type="SUPFAM" id="SSF52343">
    <property type="entry name" value="Ferredoxin reductase-like, C-terminal NADP-linked domain"/>
    <property type="match status" value="1"/>
</dbReference>
<evidence type="ECO:0000256" key="7">
    <source>
        <dbReference type="ARBA" id="ARBA00022723"/>
    </source>
</evidence>
<dbReference type="GO" id="GO:0050660">
    <property type="term" value="F:flavin adenine dinucleotide binding"/>
    <property type="evidence" value="ECO:0007669"/>
    <property type="project" value="TreeGrafter"/>
</dbReference>
<dbReference type="GO" id="GO:0003958">
    <property type="term" value="F:NADPH-hemoprotein reductase activity"/>
    <property type="evidence" value="ECO:0007669"/>
    <property type="project" value="UniProtKB-UniRule"/>
</dbReference>
<dbReference type="eggNOG" id="KOG1158">
    <property type="taxonomic scope" value="Eukaryota"/>
</dbReference>
<dbReference type="InterPro" id="IPR036396">
    <property type="entry name" value="Cyt_P450_sf"/>
</dbReference>
<evidence type="ECO:0000313" key="19">
    <source>
        <dbReference type="Proteomes" id="UP000016936"/>
    </source>
</evidence>
<dbReference type="PROSITE" id="PS50902">
    <property type="entry name" value="FLAVODOXIN_LIKE"/>
    <property type="match status" value="1"/>
</dbReference>
<evidence type="ECO:0000256" key="9">
    <source>
        <dbReference type="ARBA" id="ARBA00022857"/>
    </source>
</evidence>
<dbReference type="FunFam" id="1.10.630.10:FF:000040">
    <property type="entry name" value="Bifunctional cytochrome P450/NADPH--P450 reductase"/>
    <property type="match status" value="1"/>
</dbReference>
<dbReference type="InterPro" id="IPR017972">
    <property type="entry name" value="Cyt_P450_CS"/>
</dbReference>
<dbReference type="InterPro" id="IPR029039">
    <property type="entry name" value="Flavoprotein-like_sf"/>
</dbReference>
<keyword evidence="10 14" id="KW-0249">Electron transport</keyword>
<keyword evidence="11 14" id="KW-0560">Oxidoreductase</keyword>
<accession>M2TKD9</accession>
<protein>
    <recommendedName>
        <fullName evidence="14">Bifunctional cytochrome P450/NADPH--P450 reductase</fullName>
    </recommendedName>
    <domain>
        <recommendedName>
            <fullName evidence="14">Cytochrome P450</fullName>
            <ecNumber evidence="14">1.14.14.1</ecNumber>
        </recommendedName>
    </domain>
    <domain>
        <recommendedName>
            <fullName evidence="14">NADPH--cytochrome P450 reductase</fullName>
            <ecNumber evidence="14">1.6.2.4</ecNumber>
        </recommendedName>
    </domain>
</protein>
<dbReference type="EC" id="1.14.14.1" evidence="14"/>
<dbReference type="Gene3D" id="1.10.630.10">
    <property type="entry name" value="Cytochrome P450"/>
    <property type="match status" value="1"/>
</dbReference>
<dbReference type="PANTHER" id="PTHR19384:SF127">
    <property type="entry name" value="BIFUNCTIONAL CYTOCHROME P450_NADPH--P450 REDUCTASE"/>
    <property type="match status" value="1"/>
</dbReference>
<dbReference type="STRING" id="701091.M2TKD9"/>
<dbReference type="InterPro" id="IPR003097">
    <property type="entry name" value="CysJ-like_FAD-binding"/>
</dbReference>
<evidence type="ECO:0000256" key="4">
    <source>
        <dbReference type="ARBA" id="ARBA00022617"/>
    </source>
</evidence>
<gene>
    <name evidence="18" type="ORF">COCHEDRAFT_1165353</name>
</gene>
<evidence type="ECO:0000259" key="16">
    <source>
        <dbReference type="PROSITE" id="PS50902"/>
    </source>
</evidence>
<keyword evidence="9 14" id="KW-0521">NADP</keyword>
<dbReference type="PANTHER" id="PTHR19384">
    <property type="entry name" value="NITRIC OXIDE SYNTHASE-RELATED"/>
    <property type="match status" value="1"/>
</dbReference>
<dbReference type="PIRSF" id="PIRSF000209">
    <property type="entry name" value="Bifunctional_P450_P450R"/>
    <property type="match status" value="1"/>
</dbReference>
<dbReference type="InterPro" id="IPR023206">
    <property type="entry name" value="Bifunctional_P450_P450_red"/>
</dbReference>
<dbReference type="EC" id="1.6.2.4" evidence="14"/>
<dbReference type="Pfam" id="PF00067">
    <property type="entry name" value="p450"/>
    <property type="match status" value="1"/>
</dbReference>
<dbReference type="OMA" id="LCTMGFR"/>
<feature type="binding site" description="axial binding residue" evidence="15">
    <location>
        <position position="407"/>
    </location>
    <ligand>
        <name>heme</name>
        <dbReference type="ChEBI" id="CHEBI:30413"/>
    </ligand>
    <ligandPart>
        <name>Fe</name>
        <dbReference type="ChEBI" id="CHEBI:18248"/>
    </ligandPart>
</feature>
<evidence type="ECO:0000256" key="11">
    <source>
        <dbReference type="ARBA" id="ARBA00023002"/>
    </source>
</evidence>
<evidence type="ECO:0000256" key="12">
    <source>
        <dbReference type="ARBA" id="ARBA00023004"/>
    </source>
</evidence>
<keyword evidence="6 14" id="KW-0288">FMN</keyword>
<evidence type="ECO:0000313" key="18">
    <source>
        <dbReference type="EMBL" id="EMD97935.1"/>
    </source>
</evidence>
<dbReference type="PRINTS" id="PR00385">
    <property type="entry name" value="P450"/>
</dbReference>
<dbReference type="SUPFAM" id="SSF63380">
    <property type="entry name" value="Riboflavin synthase domain-like"/>
    <property type="match status" value="1"/>
</dbReference>
<dbReference type="GO" id="GO:0020037">
    <property type="term" value="F:heme binding"/>
    <property type="evidence" value="ECO:0007669"/>
    <property type="project" value="UniProtKB-UniRule"/>
</dbReference>
<dbReference type="Pfam" id="PF00175">
    <property type="entry name" value="NAD_binding_1"/>
    <property type="match status" value="1"/>
</dbReference>
<dbReference type="AlphaFoldDB" id="M2TKD9"/>
<dbReference type="Gene3D" id="3.40.50.360">
    <property type="match status" value="1"/>
</dbReference>
<proteinExistence type="inferred from homology"/>
<dbReference type="Pfam" id="PF00258">
    <property type="entry name" value="Flavodoxin_1"/>
    <property type="match status" value="1"/>
</dbReference>
<evidence type="ECO:0000256" key="10">
    <source>
        <dbReference type="ARBA" id="ARBA00022982"/>
    </source>
</evidence>
<dbReference type="InterPro" id="IPR002401">
    <property type="entry name" value="Cyt_P450_E_grp-I"/>
</dbReference>
<dbReference type="eggNOG" id="KOG0157">
    <property type="taxonomic scope" value="Eukaryota"/>
</dbReference>
<keyword evidence="13 14" id="KW-0503">Monooxygenase</keyword>
<keyword evidence="8 14" id="KW-0274">FAD</keyword>
<evidence type="ECO:0000256" key="14">
    <source>
        <dbReference type="PIRNR" id="PIRNR000209"/>
    </source>
</evidence>
<sequence length="1064" mass="118107">MLSSSPLQSIPGPSGLPVIGNIFDIDSEAGLQSLVQLGKEYGPIFQMTFGGQKQIFICEAQLMNEVCDESRFCKIVTGGVELLRSGVHDGLFTAHEGERNWDVAHRILMPVFGPTKIKNMFGEMTDVAQQLCLKWSRYGPNYPIEVTDDFTRLTLDTIALCGFSHRFNSFYRDTMHPFIDSMNHFLHDADKASGLPKMFNSLRLSAKKRSKRDIKVMRDLCQELLDQRRKNPTNSNDLLDALLNQADPKTGEKLNDSSIVDNMITFLIAGHETTSGLLSFAFYYMLKNPSSLAKAEQEIDEVVGTERLTVDHLSQLKYTNAILRETIRIMPTAPAFSVCALKDEVIGGRFAVKKGEPLNVLLPCVHVDKAVYGPDADEWKPERMLDDEFKKLPPNSWKPFGNGKRGCIGRAFAWQEALLVIAALLQNFSFTMADPSYELRIKESLTIKPDGFKMYTTLKQSRTPHTFLNGSELTPKQTHTTQEGRKAIMKNSVLGQGKYKSVSIFYGSNSGTCEALSNVFANDCAKAGLVVQPIRALDCAKEDFTSNELVVIITATYDGRPTDNATEFVDWLTSLTGKPLGGVSYAVFGCGHQDWPATLYKIPNFIDEVLEQRGAKRIAPRGAVNVATSDPFSMFEEWEEETLWPALGLSLAPPESSTSLESGLKVSFQQPYTQRKEFKEATVTKHFELSSPASLTRKCHIELRLPQGMVYTTGDYLAVLPLNPTFNVQRALARFHLAWDSVLMIESAGPTQLPTAIPISAADLFGAYVELSSPASSRNIKRLAAAAIDESTKDSLLKLASKDSSRLGSQQRSVLDLLEEYGSIPLSVEMFLEMLPPLRPRTYSISSAPDWKPSHATLTWSVVNAPSWNGHGSFLGVASNHLYNLSPGAVVRVSVRHSNPAFRLPQDPGAYPIIMIASGSGLAPFRAFLQERALQKRAGKALAPALLFFGCRSKDDDLYRDELDEFESLGIVRVSRAYSKTPKETEARGCAYVQERIQAEEEEFRKLWDQGASIFVCGGSKMSEAVKDTFINIARKGAGNDGFRSPTEWFKALDTRRYVAEIFN</sequence>
<dbReference type="PRINTS" id="PR00463">
    <property type="entry name" value="EP450I"/>
</dbReference>
<dbReference type="GO" id="GO:0005506">
    <property type="term" value="F:iron ion binding"/>
    <property type="evidence" value="ECO:0007669"/>
    <property type="project" value="UniProtKB-UniRule"/>
</dbReference>
<dbReference type="InterPro" id="IPR017938">
    <property type="entry name" value="Riboflavin_synthase-like_b-brl"/>
</dbReference>
<dbReference type="InterPro" id="IPR008254">
    <property type="entry name" value="Flavodoxin/NO_synth"/>
</dbReference>
<dbReference type="InterPro" id="IPR001433">
    <property type="entry name" value="OxRdtase_FAD/NAD-bd"/>
</dbReference>
<evidence type="ECO:0000256" key="15">
    <source>
        <dbReference type="PIRSR" id="PIRSR000209-1"/>
    </source>
</evidence>
<dbReference type="SUPFAM" id="SSF48264">
    <property type="entry name" value="Cytochrome P450"/>
    <property type="match status" value="1"/>
</dbReference>
<dbReference type="Pfam" id="PF00667">
    <property type="entry name" value="FAD_binding_1"/>
    <property type="match status" value="1"/>
</dbReference>
<dbReference type="GO" id="GO:0010181">
    <property type="term" value="F:FMN binding"/>
    <property type="evidence" value="ECO:0007669"/>
    <property type="project" value="UniProtKB-UniRule"/>
</dbReference>
<dbReference type="InterPro" id="IPR039261">
    <property type="entry name" value="FNR_nucleotide-bd"/>
</dbReference>
<evidence type="ECO:0000256" key="8">
    <source>
        <dbReference type="ARBA" id="ARBA00022827"/>
    </source>
</evidence>
<evidence type="ECO:0000256" key="5">
    <source>
        <dbReference type="ARBA" id="ARBA00022630"/>
    </source>
</evidence>
<reference evidence="18 19" key="1">
    <citation type="journal article" date="2012" name="PLoS Pathog.">
        <title>Diverse lifestyles and strategies of plant pathogenesis encoded in the genomes of eighteen Dothideomycetes fungi.</title>
        <authorList>
            <person name="Ohm R.A."/>
            <person name="Feau N."/>
            <person name="Henrissat B."/>
            <person name="Schoch C.L."/>
            <person name="Horwitz B.A."/>
            <person name="Barry K.W."/>
            <person name="Condon B.J."/>
            <person name="Copeland A.C."/>
            <person name="Dhillon B."/>
            <person name="Glaser F."/>
            <person name="Hesse C.N."/>
            <person name="Kosti I."/>
            <person name="LaButti K."/>
            <person name="Lindquist E.A."/>
            <person name="Lucas S."/>
            <person name="Salamov A.A."/>
            <person name="Bradshaw R.E."/>
            <person name="Ciuffetti L."/>
            <person name="Hamelin R.C."/>
            <person name="Kema G.H.J."/>
            <person name="Lawrence C."/>
            <person name="Scott J.A."/>
            <person name="Spatafora J.W."/>
            <person name="Turgeon B.G."/>
            <person name="de Wit P.J.G.M."/>
            <person name="Zhong S."/>
            <person name="Goodwin S.B."/>
            <person name="Grigoriev I.V."/>
        </authorList>
    </citation>
    <scope>NUCLEOTIDE SEQUENCE [LARGE SCALE GENOMIC DNA]</scope>
    <source>
        <strain evidence="19">C5 / ATCC 48332 / race O</strain>
    </source>
</reference>
<evidence type="ECO:0000256" key="2">
    <source>
        <dbReference type="ARBA" id="ARBA00010018"/>
    </source>
</evidence>
<dbReference type="OrthoDB" id="1470350at2759"/>
<dbReference type="Gene3D" id="3.40.50.80">
    <property type="entry name" value="Nucleotide-binding domain of ferredoxin-NADP reductase (FNR) module"/>
    <property type="match status" value="1"/>
</dbReference>
<reference evidence="19" key="2">
    <citation type="journal article" date="2013" name="PLoS Genet.">
        <title>Comparative genome structure, secondary metabolite, and effector coding capacity across Cochliobolus pathogens.</title>
        <authorList>
            <person name="Condon B.J."/>
            <person name="Leng Y."/>
            <person name="Wu D."/>
            <person name="Bushley K.E."/>
            <person name="Ohm R.A."/>
            <person name="Otillar R."/>
            <person name="Martin J."/>
            <person name="Schackwitz W."/>
            <person name="Grimwood J."/>
            <person name="MohdZainudin N."/>
            <person name="Xue C."/>
            <person name="Wang R."/>
            <person name="Manning V.A."/>
            <person name="Dhillon B."/>
            <person name="Tu Z.J."/>
            <person name="Steffenson B.J."/>
            <person name="Salamov A."/>
            <person name="Sun H."/>
            <person name="Lowry S."/>
            <person name="LaButti K."/>
            <person name="Han J."/>
            <person name="Copeland A."/>
            <person name="Lindquist E."/>
            <person name="Barry K."/>
            <person name="Schmutz J."/>
            <person name="Baker S.E."/>
            <person name="Ciuffetti L.M."/>
            <person name="Grigoriev I.V."/>
            <person name="Zhong S."/>
            <person name="Turgeon B.G."/>
        </authorList>
    </citation>
    <scope>NUCLEOTIDE SEQUENCE [LARGE SCALE GENOMIC DNA]</scope>
    <source>
        <strain evidence="19">C5 / ATCC 48332 / race O</strain>
    </source>
</reference>
<dbReference type="Gene3D" id="2.40.30.10">
    <property type="entry name" value="Translation factors"/>
    <property type="match status" value="1"/>
</dbReference>
<organism evidence="18 19">
    <name type="scientific">Cochliobolus heterostrophus (strain C5 / ATCC 48332 / race O)</name>
    <name type="common">Southern corn leaf blight fungus</name>
    <name type="synonym">Bipolaris maydis</name>
    <dbReference type="NCBI Taxonomy" id="701091"/>
    <lineage>
        <taxon>Eukaryota</taxon>
        <taxon>Fungi</taxon>
        <taxon>Dikarya</taxon>
        <taxon>Ascomycota</taxon>
        <taxon>Pezizomycotina</taxon>
        <taxon>Dothideomycetes</taxon>
        <taxon>Pleosporomycetidae</taxon>
        <taxon>Pleosporales</taxon>
        <taxon>Pleosporineae</taxon>
        <taxon>Pleosporaceae</taxon>
        <taxon>Bipolaris</taxon>
    </lineage>
</organism>
<keyword evidence="3 14" id="KW-0813">Transport</keyword>
<dbReference type="InterPro" id="IPR023173">
    <property type="entry name" value="NADPH_Cyt_P450_Rdtase_alpha"/>
</dbReference>
<dbReference type="HOGENOM" id="CLU_001570_7_0_1"/>
<keyword evidence="19" id="KW-1185">Reference proteome</keyword>
<dbReference type="InterPro" id="IPR017927">
    <property type="entry name" value="FAD-bd_FR_type"/>
</dbReference>
<feature type="domain" description="Flavodoxin-like" evidence="16">
    <location>
        <begin position="502"/>
        <end position="643"/>
    </location>
</feature>
<dbReference type="CDD" id="cd06206">
    <property type="entry name" value="bifunctional_CYPOR"/>
    <property type="match status" value="1"/>
</dbReference>
<name>M2TKD9_COCH5</name>
<evidence type="ECO:0000256" key="6">
    <source>
        <dbReference type="ARBA" id="ARBA00022643"/>
    </source>
</evidence>
<dbReference type="GO" id="GO:0005829">
    <property type="term" value="C:cytosol"/>
    <property type="evidence" value="ECO:0007669"/>
    <property type="project" value="TreeGrafter"/>
</dbReference>
<keyword evidence="12 14" id="KW-0408">Iron</keyword>
<dbReference type="PROSITE" id="PS00086">
    <property type="entry name" value="CYTOCHROME_P450"/>
    <property type="match status" value="1"/>
</dbReference>
<evidence type="ECO:0000256" key="1">
    <source>
        <dbReference type="ARBA" id="ARBA00001971"/>
    </source>
</evidence>
<keyword evidence="4 14" id="KW-0349">Heme</keyword>
<dbReference type="CDD" id="cd11068">
    <property type="entry name" value="CYP120A1"/>
    <property type="match status" value="1"/>
</dbReference>
<evidence type="ECO:0000259" key="17">
    <source>
        <dbReference type="PROSITE" id="PS51384"/>
    </source>
</evidence>
<dbReference type="SUPFAM" id="SSF52218">
    <property type="entry name" value="Flavoproteins"/>
    <property type="match status" value="1"/>
</dbReference>
<comment type="cofactor">
    <cofactor evidence="14">
        <name>FAD</name>
        <dbReference type="ChEBI" id="CHEBI:57692"/>
    </cofactor>
    <cofactor evidence="14">
        <name>FMN</name>
        <dbReference type="ChEBI" id="CHEBI:58210"/>
    </cofactor>
</comment>
<keyword evidence="7 14" id="KW-0479">Metal-binding</keyword>
<dbReference type="PROSITE" id="PS51384">
    <property type="entry name" value="FAD_FR"/>
    <property type="match status" value="1"/>
</dbReference>
<comment type="catalytic activity">
    <reaction evidence="14">
        <text>an organic molecule + reduced [NADPH--hemoprotein reductase] + O2 = an alcohol + oxidized [NADPH--hemoprotein reductase] + H2O + H(+)</text>
        <dbReference type="Rhea" id="RHEA:17149"/>
        <dbReference type="Rhea" id="RHEA-COMP:11964"/>
        <dbReference type="Rhea" id="RHEA-COMP:11965"/>
        <dbReference type="ChEBI" id="CHEBI:15377"/>
        <dbReference type="ChEBI" id="CHEBI:15378"/>
        <dbReference type="ChEBI" id="CHEBI:15379"/>
        <dbReference type="ChEBI" id="CHEBI:30879"/>
        <dbReference type="ChEBI" id="CHEBI:57618"/>
        <dbReference type="ChEBI" id="CHEBI:58210"/>
        <dbReference type="ChEBI" id="CHEBI:142491"/>
        <dbReference type="EC" id="1.14.14.1"/>
    </reaction>
</comment>